<dbReference type="STRING" id="109280.ENSHCOP00000005392"/>
<dbReference type="PANTHER" id="PTHR37984:SF9">
    <property type="entry name" value="INTEGRASE CATALYTIC DOMAIN-CONTAINING PROTEIN"/>
    <property type="match status" value="1"/>
</dbReference>
<name>A0A3Q2XMZ1_HIPCM</name>
<feature type="region of interest" description="Disordered" evidence="1">
    <location>
        <begin position="255"/>
        <end position="298"/>
    </location>
</feature>
<dbReference type="Gene3D" id="3.30.420.10">
    <property type="entry name" value="Ribonuclease H-like superfamily/Ribonuclease H"/>
    <property type="match status" value="1"/>
</dbReference>
<dbReference type="InterPro" id="IPR036397">
    <property type="entry name" value="RNaseH_sf"/>
</dbReference>
<evidence type="ECO:0000259" key="2">
    <source>
        <dbReference type="PROSITE" id="PS50994"/>
    </source>
</evidence>
<evidence type="ECO:0000313" key="4">
    <source>
        <dbReference type="Proteomes" id="UP000264820"/>
    </source>
</evidence>
<evidence type="ECO:0000256" key="1">
    <source>
        <dbReference type="SAM" id="MobiDB-lite"/>
    </source>
</evidence>
<dbReference type="SUPFAM" id="SSF53098">
    <property type="entry name" value="Ribonuclease H-like"/>
    <property type="match status" value="1"/>
</dbReference>
<protein>
    <recommendedName>
        <fullName evidence="2">Integrase catalytic domain-containing protein</fullName>
    </recommendedName>
</protein>
<dbReference type="InterPro" id="IPR050951">
    <property type="entry name" value="Retrovirus_Pol_polyprotein"/>
</dbReference>
<accession>A0A3Q2XMZ1</accession>
<reference evidence="3" key="2">
    <citation type="submission" date="2025-09" db="UniProtKB">
        <authorList>
            <consortium name="Ensembl"/>
        </authorList>
    </citation>
    <scope>IDENTIFICATION</scope>
</reference>
<sequence length="298" mass="33073">MTGVGSRWRTVHDDCLRLRLDTPRLKKNVWQASGPVSDLGSICVALMTSSWSPTTNHSLFARFGCPDEVVSDNGPQFSSEEFKEFSKDYDFQHMTSSPHHAQGNGHAERGVQSAKRILQQKDPLLALMSFRSTPSATTGVSPAELLMGRKIKTTLPTLEANLQPKWPDLDTVRERDAAEKKLQALHYNRRHGARPLPDLHPGDRVSTKLDHEKGWTTPAVVSGACDTPRSYLISTEKGTVLRRNRRHLRTGVGFQSETVAEPETVPLDPGMVSSPTRPPDQTLTRSGRVSRPVVKLDL</sequence>
<proteinExistence type="predicted"/>
<dbReference type="GO" id="GO:0003676">
    <property type="term" value="F:nucleic acid binding"/>
    <property type="evidence" value="ECO:0007669"/>
    <property type="project" value="InterPro"/>
</dbReference>
<dbReference type="InterPro" id="IPR001584">
    <property type="entry name" value="Integrase_cat-core"/>
</dbReference>
<feature type="compositionally biased region" description="Polar residues" evidence="1">
    <location>
        <begin position="273"/>
        <end position="287"/>
    </location>
</feature>
<dbReference type="Ensembl" id="ENSHCOT00000005455.1">
    <property type="protein sequence ID" value="ENSHCOP00000005392.1"/>
    <property type="gene ID" value="ENSHCOG00000007041.1"/>
</dbReference>
<evidence type="ECO:0000313" key="3">
    <source>
        <dbReference type="Ensembl" id="ENSHCOP00000005392.1"/>
    </source>
</evidence>
<organism evidence="3 4">
    <name type="scientific">Hippocampus comes</name>
    <name type="common">Tiger tail seahorse</name>
    <dbReference type="NCBI Taxonomy" id="109280"/>
    <lineage>
        <taxon>Eukaryota</taxon>
        <taxon>Metazoa</taxon>
        <taxon>Chordata</taxon>
        <taxon>Craniata</taxon>
        <taxon>Vertebrata</taxon>
        <taxon>Euteleostomi</taxon>
        <taxon>Actinopterygii</taxon>
        <taxon>Neopterygii</taxon>
        <taxon>Teleostei</taxon>
        <taxon>Neoteleostei</taxon>
        <taxon>Acanthomorphata</taxon>
        <taxon>Syngnathiaria</taxon>
        <taxon>Syngnathiformes</taxon>
        <taxon>Syngnathoidei</taxon>
        <taxon>Syngnathidae</taxon>
        <taxon>Hippocampus</taxon>
    </lineage>
</organism>
<dbReference type="PROSITE" id="PS50994">
    <property type="entry name" value="INTEGRASE"/>
    <property type="match status" value="1"/>
</dbReference>
<dbReference type="FunFam" id="3.30.420.10:FF:000063">
    <property type="entry name" value="Retrovirus-related Pol polyprotein from transposon 297-like Protein"/>
    <property type="match status" value="1"/>
</dbReference>
<dbReference type="GeneTree" id="ENSGT00490000044642"/>
<dbReference type="InterPro" id="IPR012337">
    <property type="entry name" value="RNaseH-like_sf"/>
</dbReference>
<reference evidence="3" key="1">
    <citation type="submission" date="2025-08" db="UniProtKB">
        <authorList>
            <consortium name="Ensembl"/>
        </authorList>
    </citation>
    <scope>IDENTIFICATION</scope>
</reference>
<feature type="domain" description="Integrase catalytic" evidence="2">
    <location>
        <begin position="59"/>
        <end position="119"/>
    </location>
</feature>
<keyword evidence="4" id="KW-1185">Reference proteome</keyword>
<dbReference type="Proteomes" id="UP000264820">
    <property type="component" value="Unplaced"/>
</dbReference>
<dbReference type="OMA" id="ARNYNTH"/>
<dbReference type="GO" id="GO:0015074">
    <property type="term" value="P:DNA integration"/>
    <property type="evidence" value="ECO:0007669"/>
    <property type="project" value="InterPro"/>
</dbReference>
<dbReference type="PANTHER" id="PTHR37984">
    <property type="entry name" value="PROTEIN CBG26694"/>
    <property type="match status" value="1"/>
</dbReference>
<dbReference type="AlphaFoldDB" id="A0A3Q2XMZ1"/>